<keyword evidence="2" id="KW-1185">Reference proteome</keyword>
<dbReference type="EnsemblBacteria" id="CAD74627">
    <property type="protein sequence ID" value="CAD74627"/>
    <property type="gene ID" value="RB6137"/>
</dbReference>
<evidence type="ECO:0000313" key="1">
    <source>
        <dbReference type="EMBL" id="CAD74627.1"/>
    </source>
</evidence>
<proteinExistence type="predicted"/>
<reference evidence="1 2" key="1">
    <citation type="journal article" date="2003" name="Proc. Natl. Acad. Sci. U.S.A.">
        <title>Complete genome sequence of the marine planctomycete Pirellula sp. strain 1.</title>
        <authorList>
            <person name="Gloeckner F.O."/>
            <person name="Kube M."/>
            <person name="Bauer M."/>
            <person name="Teeling H."/>
            <person name="Lombardot T."/>
            <person name="Ludwig W."/>
            <person name="Gade D."/>
            <person name="Beck A."/>
            <person name="Borzym K."/>
            <person name="Heitmann K."/>
            <person name="Rabus R."/>
            <person name="Schlesner H."/>
            <person name="Amann R."/>
            <person name="Reinhardt R."/>
        </authorList>
    </citation>
    <scope>NUCLEOTIDE SEQUENCE [LARGE SCALE GENOMIC DNA]</scope>
    <source>
        <strain evidence="2">DSM 10527 / NCIMB 13988 / SH1</strain>
    </source>
</reference>
<dbReference type="KEGG" id="rba:RB6137"/>
<gene>
    <name evidence="1" type="ordered locus">RB6137</name>
</gene>
<dbReference type="AlphaFoldDB" id="Q7UQS0"/>
<evidence type="ECO:0000313" key="2">
    <source>
        <dbReference type="Proteomes" id="UP000001025"/>
    </source>
</evidence>
<organism evidence="1 2">
    <name type="scientific">Rhodopirellula baltica (strain DSM 10527 / NCIMB 13988 / SH1)</name>
    <dbReference type="NCBI Taxonomy" id="243090"/>
    <lineage>
        <taxon>Bacteria</taxon>
        <taxon>Pseudomonadati</taxon>
        <taxon>Planctomycetota</taxon>
        <taxon>Planctomycetia</taxon>
        <taxon>Pirellulales</taxon>
        <taxon>Pirellulaceae</taxon>
        <taxon>Rhodopirellula</taxon>
    </lineage>
</organism>
<sequence>MSWTTQANGWLWKASGCGKRAMEDDRKRSMGQWSVPGPMCLSRSNVLKWIEEGQFIAGSRCGITRGRLLAWPVLAFSSKIERFPAGWHCRTRIVPDDSYSE</sequence>
<dbReference type="InParanoid" id="Q7UQS0"/>
<dbReference type="EMBL" id="BX294143">
    <property type="protein sequence ID" value="CAD74627.1"/>
    <property type="molecule type" value="Genomic_DNA"/>
</dbReference>
<dbReference type="HOGENOM" id="CLU_2289429_0_0_0"/>
<dbReference type="STRING" id="243090.RB6137"/>
<accession>Q7UQS0</accession>
<name>Q7UQS0_RHOBA</name>
<dbReference type="Proteomes" id="UP000001025">
    <property type="component" value="Chromosome"/>
</dbReference>
<protein>
    <submittedName>
        <fullName evidence="1">Uncharacterized protein</fullName>
    </submittedName>
</protein>